<accession>A0ABV7DKH2</accession>
<evidence type="ECO:0000256" key="1">
    <source>
        <dbReference type="SAM" id="SignalP"/>
    </source>
</evidence>
<feature type="domain" description="SH3b" evidence="2">
    <location>
        <begin position="42"/>
        <end position="93"/>
    </location>
</feature>
<protein>
    <submittedName>
        <fullName evidence="3">SH3 domain-containing protein</fullName>
    </submittedName>
</protein>
<dbReference type="InterPro" id="IPR003646">
    <property type="entry name" value="SH3-like_bac-type"/>
</dbReference>
<dbReference type="Pfam" id="PF08239">
    <property type="entry name" value="SH3_3"/>
    <property type="match status" value="1"/>
</dbReference>
<gene>
    <name evidence="3" type="ORF">ACFOHH_16775</name>
</gene>
<dbReference type="RefSeq" id="WP_257315231.1">
    <property type="nucleotide sequence ID" value="NZ_JANFDG010000010.1"/>
</dbReference>
<evidence type="ECO:0000313" key="3">
    <source>
        <dbReference type="EMBL" id="MFC3074767.1"/>
    </source>
</evidence>
<dbReference type="Gene3D" id="2.30.30.40">
    <property type="entry name" value="SH3 Domains"/>
    <property type="match status" value="1"/>
</dbReference>
<dbReference type="EMBL" id="JBHRSP010000026">
    <property type="protein sequence ID" value="MFC3074767.1"/>
    <property type="molecule type" value="Genomic_DNA"/>
</dbReference>
<feature type="chain" id="PRO_5046791132" evidence="1">
    <location>
        <begin position="28"/>
        <end position="113"/>
    </location>
</feature>
<comment type="caution">
    <text evidence="3">The sequence shown here is derived from an EMBL/GenBank/DDBJ whole genome shotgun (WGS) entry which is preliminary data.</text>
</comment>
<feature type="signal peptide" evidence="1">
    <location>
        <begin position="1"/>
        <end position="27"/>
    </location>
</feature>
<name>A0ABV7DKH2_9HYPH</name>
<proteinExistence type="predicted"/>
<reference evidence="4" key="1">
    <citation type="journal article" date="2019" name="Int. J. Syst. Evol. Microbiol.">
        <title>The Global Catalogue of Microorganisms (GCM) 10K type strain sequencing project: providing services to taxonomists for standard genome sequencing and annotation.</title>
        <authorList>
            <consortium name="The Broad Institute Genomics Platform"/>
            <consortium name="The Broad Institute Genome Sequencing Center for Infectious Disease"/>
            <person name="Wu L."/>
            <person name="Ma J."/>
        </authorList>
    </citation>
    <scope>NUCLEOTIDE SEQUENCE [LARGE SCALE GENOMIC DNA]</scope>
    <source>
        <strain evidence="4">KCTC 52677</strain>
    </source>
</reference>
<sequence>MTSSLPSRLPALAGSLLLLAGAGDAAAQGGRCLVDDPTGTPLNVRTAPNGAIAGTLPNGARVDPLDETTVGTKRWLFVSRDGERLGWVFAAYVVCDAGEGTREAAPIPPAGQR</sequence>
<keyword evidence="4" id="KW-1185">Reference proteome</keyword>
<keyword evidence="1" id="KW-0732">Signal</keyword>
<evidence type="ECO:0000259" key="2">
    <source>
        <dbReference type="Pfam" id="PF08239"/>
    </source>
</evidence>
<dbReference type="Proteomes" id="UP001595377">
    <property type="component" value="Unassembled WGS sequence"/>
</dbReference>
<organism evidence="3 4">
    <name type="scientific">Shinella pollutisoli</name>
    <dbReference type="NCBI Taxonomy" id="2250594"/>
    <lineage>
        <taxon>Bacteria</taxon>
        <taxon>Pseudomonadati</taxon>
        <taxon>Pseudomonadota</taxon>
        <taxon>Alphaproteobacteria</taxon>
        <taxon>Hyphomicrobiales</taxon>
        <taxon>Rhizobiaceae</taxon>
        <taxon>Shinella</taxon>
    </lineage>
</organism>
<evidence type="ECO:0000313" key="4">
    <source>
        <dbReference type="Proteomes" id="UP001595377"/>
    </source>
</evidence>